<evidence type="ECO:0000313" key="2">
    <source>
        <dbReference type="Proteomes" id="UP000321617"/>
    </source>
</evidence>
<proteinExistence type="predicted"/>
<dbReference type="Pfam" id="PF19739">
    <property type="entry name" value="DUF6228"/>
    <property type="match status" value="1"/>
</dbReference>
<dbReference type="AlphaFoldDB" id="A0A562VDG3"/>
<dbReference type="EMBL" id="VLLL01000005">
    <property type="protein sequence ID" value="TWJ15926.1"/>
    <property type="molecule type" value="Genomic_DNA"/>
</dbReference>
<comment type="caution">
    <text evidence="1">The sequence shown here is derived from an EMBL/GenBank/DDBJ whole genome shotgun (WGS) entry which is preliminary data.</text>
</comment>
<sequence>MTPVRLGEPLSSDVTVVLSPLPQDQPRPEPPVSAFVVAAFGGGVSVSTSVKYADEGFDRFLDGLAEDFHGWEGERVWRSRDHTFGVSATHHSGGHVRLLWTLRDSAVPPSWEFTAATVVRAGEDMRALATETGVFLTRIGLAAWG</sequence>
<evidence type="ECO:0000313" key="1">
    <source>
        <dbReference type="EMBL" id="TWJ15926.1"/>
    </source>
</evidence>
<organism evidence="1 2">
    <name type="scientific">Stackebrandtia albiflava</name>
    <dbReference type="NCBI Taxonomy" id="406432"/>
    <lineage>
        <taxon>Bacteria</taxon>
        <taxon>Bacillati</taxon>
        <taxon>Actinomycetota</taxon>
        <taxon>Actinomycetes</taxon>
        <taxon>Glycomycetales</taxon>
        <taxon>Glycomycetaceae</taxon>
        <taxon>Stackebrandtia</taxon>
    </lineage>
</organism>
<name>A0A562VDG3_9ACTN</name>
<gene>
    <name evidence="1" type="ORF">LX16_1645</name>
</gene>
<protein>
    <submittedName>
        <fullName evidence="1">Uncharacterized protein</fullName>
    </submittedName>
</protein>
<reference evidence="1 2" key="1">
    <citation type="journal article" date="2013" name="Stand. Genomic Sci.">
        <title>Genomic Encyclopedia of Type Strains, Phase I: The one thousand microbial genomes (KMG-I) project.</title>
        <authorList>
            <person name="Kyrpides N.C."/>
            <person name="Woyke T."/>
            <person name="Eisen J.A."/>
            <person name="Garrity G."/>
            <person name="Lilburn T.G."/>
            <person name="Beck B.J."/>
            <person name="Whitman W.B."/>
            <person name="Hugenholtz P."/>
            <person name="Klenk H.P."/>
        </authorList>
    </citation>
    <scope>NUCLEOTIDE SEQUENCE [LARGE SCALE GENOMIC DNA]</scope>
    <source>
        <strain evidence="1 2">DSM 45044</strain>
    </source>
</reference>
<keyword evidence="2" id="KW-1185">Reference proteome</keyword>
<dbReference type="InterPro" id="IPR046196">
    <property type="entry name" value="DUF6228"/>
</dbReference>
<accession>A0A562VDG3</accession>
<dbReference type="Proteomes" id="UP000321617">
    <property type="component" value="Unassembled WGS sequence"/>
</dbReference>